<dbReference type="FunFam" id="3.50.50.80:FF:000002">
    <property type="entry name" value="SUMO-activating enzyme subunit 2"/>
    <property type="match status" value="1"/>
</dbReference>
<feature type="compositionally biased region" description="Basic and acidic residues" evidence="12">
    <location>
        <begin position="49"/>
        <end position="60"/>
    </location>
</feature>
<keyword evidence="5 11" id="KW-0547">Nucleotide-binding</keyword>
<protein>
    <recommendedName>
        <fullName evidence="3 11">NEDD8-activating enzyme E1 catalytic subunit</fullName>
        <ecNumber evidence="8 11">6.2.1.64</ecNumber>
    </recommendedName>
</protein>
<evidence type="ECO:0000256" key="10">
    <source>
        <dbReference type="PROSITE-ProRule" id="PRU10132"/>
    </source>
</evidence>
<dbReference type="SUPFAM" id="SSF69572">
    <property type="entry name" value="Activating enzymes of the ubiquitin-like proteins"/>
    <property type="match status" value="1"/>
</dbReference>
<dbReference type="InterPro" id="IPR023318">
    <property type="entry name" value="Ub_act_enz_dom_a_sf"/>
</dbReference>
<dbReference type="InterPro" id="IPR033127">
    <property type="entry name" value="UBQ-activ_enz_E1_Cys_AS"/>
</dbReference>
<evidence type="ECO:0000259" key="13">
    <source>
        <dbReference type="Pfam" id="PF00899"/>
    </source>
</evidence>
<dbReference type="RefSeq" id="XP_026194231.1">
    <property type="nucleotide sequence ID" value="XM_026338446.1"/>
</dbReference>
<dbReference type="PROSITE" id="PS00865">
    <property type="entry name" value="UBIQUITIN_ACTIVAT_2"/>
    <property type="match status" value="1"/>
</dbReference>
<dbReference type="GeneID" id="34621305"/>
<evidence type="ECO:0000256" key="4">
    <source>
        <dbReference type="ARBA" id="ARBA00022598"/>
    </source>
</evidence>
<feature type="compositionally biased region" description="Gly residues" evidence="12">
    <location>
        <begin position="1"/>
        <end position="10"/>
    </location>
</feature>
<dbReference type="GO" id="GO:0019781">
    <property type="term" value="F:NEDD8 activating enzyme activity"/>
    <property type="evidence" value="ECO:0007669"/>
    <property type="project" value="UniProtKB-UniRule"/>
</dbReference>
<dbReference type="GO" id="GO:0005634">
    <property type="term" value="C:nucleus"/>
    <property type="evidence" value="ECO:0007669"/>
    <property type="project" value="TreeGrafter"/>
</dbReference>
<dbReference type="InterPro" id="IPR000594">
    <property type="entry name" value="ThiF_NAD_FAD-bd"/>
</dbReference>
<dbReference type="GO" id="GO:0045116">
    <property type="term" value="P:protein neddylation"/>
    <property type="evidence" value="ECO:0007669"/>
    <property type="project" value="UniProtKB-UniRule"/>
</dbReference>
<dbReference type="InterPro" id="IPR045886">
    <property type="entry name" value="ThiF/MoeB/HesA"/>
</dbReference>
<dbReference type="PANTHER" id="PTHR10953">
    <property type="entry name" value="UBIQUITIN-ACTIVATING ENZYME E1"/>
    <property type="match status" value="1"/>
</dbReference>
<dbReference type="EC" id="6.2.1.64" evidence="8 11"/>
<evidence type="ECO:0000256" key="7">
    <source>
        <dbReference type="ARBA" id="ARBA00022840"/>
    </source>
</evidence>
<evidence type="ECO:0000256" key="9">
    <source>
        <dbReference type="ARBA" id="ARBA00024626"/>
    </source>
</evidence>
<evidence type="ECO:0000256" key="8">
    <source>
        <dbReference type="ARBA" id="ARBA00023624"/>
    </source>
</evidence>
<evidence type="ECO:0000313" key="15">
    <source>
        <dbReference type="RefSeq" id="XP_026194231.1"/>
    </source>
</evidence>
<dbReference type="InterPro" id="IPR035985">
    <property type="entry name" value="Ubiquitin-activating_enz"/>
</dbReference>
<comment type="function">
    <text evidence="11">Catalytic subunit of the dimeric E1 enzyme, which activates NEDD8.</text>
</comment>
<feature type="domain" description="THIF-type NAD/FAD binding fold" evidence="13">
    <location>
        <begin position="104"/>
        <end position="372"/>
    </location>
</feature>
<evidence type="ECO:0000256" key="6">
    <source>
        <dbReference type="ARBA" id="ARBA00022786"/>
    </source>
</evidence>
<keyword evidence="14" id="KW-1185">Reference proteome</keyword>
<evidence type="ECO:0000256" key="5">
    <source>
        <dbReference type="ARBA" id="ARBA00022741"/>
    </source>
</evidence>
<dbReference type="GO" id="GO:0005524">
    <property type="term" value="F:ATP binding"/>
    <property type="evidence" value="ECO:0007669"/>
    <property type="project" value="UniProtKB-UniRule"/>
</dbReference>
<organism evidence="14 15">
    <name type="scientific">Cyclospora cayetanensis</name>
    <dbReference type="NCBI Taxonomy" id="88456"/>
    <lineage>
        <taxon>Eukaryota</taxon>
        <taxon>Sar</taxon>
        <taxon>Alveolata</taxon>
        <taxon>Apicomplexa</taxon>
        <taxon>Conoidasida</taxon>
        <taxon>Coccidia</taxon>
        <taxon>Eucoccidiorida</taxon>
        <taxon>Eimeriorina</taxon>
        <taxon>Eimeriidae</taxon>
        <taxon>Cyclospora</taxon>
    </lineage>
</organism>
<dbReference type="Gene3D" id="3.40.50.720">
    <property type="entry name" value="NAD(P)-binding Rossmann-like Domain"/>
    <property type="match status" value="1"/>
</dbReference>
<dbReference type="UniPathway" id="UPA00885"/>
<dbReference type="Pfam" id="PF00899">
    <property type="entry name" value="ThiF"/>
    <property type="match status" value="1"/>
</dbReference>
<keyword evidence="4 11" id="KW-0436">Ligase</keyword>
<comment type="similarity">
    <text evidence="2 11">Belongs to the ubiquitin-activating E1 family. UBA3 subfamily.</text>
</comment>
<name>A0A6P6S249_9EIME</name>
<keyword evidence="6 11" id="KW-0833">Ubl conjugation pathway</keyword>
<evidence type="ECO:0000256" key="12">
    <source>
        <dbReference type="SAM" id="MobiDB-lite"/>
    </source>
</evidence>
<dbReference type="PANTHER" id="PTHR10953:SF6">
    <property type="entry name" value="NEDD8-ACTIVATING ENZYME E1 CATALYTIC SUBUNIT"/>
    <property type="match status" value="1"/>
</dbReference>
<comment type="pathway">
    <text evidence="1 11">Protein modification; protein neddylation.</text>
</comment>
<reference evidence="15" key="1">
    <citation type="submission" date="2025-08" db="UniProtKB">
        <authorList>
            <consortium name="RefSeq"/>
        </authorList>
    </citation>
    <scope>IDENTIFICATION</scope>
</reference>
<sequence>MEGQEIGGRFPGSPPGENSQATASHHEKRSATAATAAVPQSEPCITAEESGRSVKGDNKSMRQPAWRLPCGSNKEALYSLRSVTAFPQPFAAPPPLFSPGCHVLQRVAECRVLVVGAGGLGCELLKTLCVSGFRDLAVLDLDVVAVSNLHRQFLFREEHVGKFKAAVAAEVLNTRFAHLGVRIEPHCCRLQDKPLSFFRGFGVVIGGLDCVETRRWLNSRMHQLVERDSMGAISMETAPLLLDGGTEGLRGQMRFCIPGVTACYECGIGTLALQAAYPLCTIATTPRQPEHCVEYCLVVQWVKEHPDEQIDLDNPDHLSWLFAASKSRAEKFGIEGVTYRLTTGVAKRIVPAVSSTNAIVAALLVQEAFRFKTFCCCSAADRSDDGELENYIMYSGDAQTYMHTFALERNPVRHRTPHLRDAALCDRYPEVLLSKLDAGATFRGVAEAGPFKQAVHSGATGAPQDSLSARLIHQLDPLSRANNSAA</sequence>
<evidence type="ECO:0000313" key="14">
    <source>
        <dbReference type="Proteomes" id="UP000515125"/>
    </source>
</evidence>
<evidence type="ECO:0000256" key="3">
    <source>
        <dbReference type="ARBA" id="ARBA00015203"/>
    </source>
</evidence>
<evidence type="ECO:0000256" key="2">
    <source>
        <dbReference type="ARBA" id="ARBA00006310"/>
    </source>
</evidence>
<dbReference type="OrthoDB" id="10255449at2759"/>
<evidence type="ECO:0000256" key="1">
    <source>
        <dbReference type="ARBA" id="ARBA00005032"/>
    </source>
</evidence>
<dbReference type="Proteomes" id="UP000515125">
    <property type="component" value="Unplaced"/>
</dbReference>
<dbReference type="FunFam" id="1.10.10.520:FF:000001">
    <property type="entry name" value="NEDD8-activating enzyme E1 catalytic subunit"/>
    <property type="match status" value="1"/>
</dbReference>
<dbReference type="AlphaFoldDB" id="A0A6P6S249"/>
<feature type="region of interest" description="Disordered" evidence="12">
    <location>
        <begin position="1"/>
        <end position="67"/>
    </location>
</feature>
<accession>A0A6P6S249</accession>
<dbReference type="Gene3D" id="1.10.10.520">
    <property type="entry name" value="Ubiquitin activating enzymes (Uba3). Chain: B, domain 2"/>
    <property type="match status" value="1"/>
</dbReference>
<feature type="active site" description="Glycyl thioester intermediate" evidence="10">
    <location>
        <position position="280"/>
    </location>
</feature>
<evidence type="ECO:0000256" key="11">
    <source>
        <dbReference type="RuleBase" id="RU368009"/>
    </source>
</evidence>
<gene>
    <name evidence="15" type="primary">LOC34621305</name>
</gene>
<comment type="catalytic activity">
    <reaction evidence="9 11">
        <text>ATP + [NEDD8 protein] + [E1 NEDD8-activating enzyme]-L-cysteine = AMP + diphosphate + [E1 NEDD8-activating enzyme]-S-[NEDD8 protein]-yl-L-cysteine.</text>
        <dbReference type="EC" id="6.2.1.64"/>
    </reaction>
</comment>
<dbReference type="GO" id="GO:0005737">
    <property type="term" value="C:cytoplasm"/>
    <property type="evidence" value="ECO:0007669"/>
    <property type="project" value="TreeGrafter"/>
</dbReference>
<proteinExistence type="inferred from homology"/>
<keyword evidence="7 11" id="KW-0067">ATP-binding</keyword>